<dbReference type="GO" id="GO:0005634">
    <property type="term" value="C:nucleus"/>
    <property type="evidence" value="ECO:0007669"/>
    <property type="project" value="UniProtKB-SubCell"/>
</dbReference>
<keyword evidence="4" id="KW-0963">Cytoplasm</keyword>
<dbReference type="Gene3D" id="1.10.196.10">
    <property type="match status" value="2"/>
</dbReference>
<dbReference type="PROSITE" id="PS50132">
    <property type="entry name" value="RGS"/>
    <property type="match status" value="1"/>
</dbReference>
<feature type="compositionally biased region" description="Polar residues" evidence="9">
    <location>
        <begin position="101"/>
        <end position="112"/>
    </location>
</feature>
<dbReference type="FunFam" id="1.10.167.10:FF:000015">
    <property type="entry name" value="Regulator of G-protein signaling 17"/>
    <property type="match status" value="1"/>
</dbReference>
<dbReference type="InterPro" id="IPR024066">
    <property type="entry name" value="RGS_subdom1/3"/>
</dbReference>
<dbReference type="CDD" id="cd08718">
    <property type="entry name" value="RGS_RZ-like"/>
    <property type="match status" value="1"/>
</dbReference>
<feature type="compositionally biased region" description="Polar residues" evidence="9">
    <location>
        <begin position="37"/>
        <end position="48"/>
    </location>
</feature>
<dbReference type="PANTHER" id="PTHR10845:SF192">
    <property type="entry name" value="DOUBLE HIT, ISOFORM B"/>
    <property type="match status" value="1"/>
</dbReference>
<evidence type="ECO:0000256" key="5">
    <source>
        <dbReference type="ARBA" id="ARBA00022843"/>
    </source>
</evidence>
<feature type="region of interest" description="Disordered" evidence="9">
    <location>
        <begin position="98"/>
        <end position="126"/>
    </location>
</feature>
<dbReference type="SUPFAM" id="SSF48097">
    <property type="entry name" value="Regulator of G-protein signaling, RGS"/>
    <property type="match status" value="1"/>
</dbReference>
<accession>A0AA38HL76</accession>
<protein>
    <recommendedName>
        <fullName evidence="10">RGS domain-containing protein</fullName>
    </recommendedName>
</protein>
<dbReference type="Proteomes" id="UP001168821">
    <property type="component" value="Unassembled WGS sequence"/>
</dbReference>
<feature type="region of interest" description="Disordered" evidence="9">
    <location>
        <begin position="1"/>
        <end position="70"/>
    </location>
</feature>
<evidence type="ECO:0000256" key="9">
    <source>
        <dbReference type="SAM" id="MobiDB-lite"/>
    </source>
</evidence>
<name>A0AA38HL76_9CUCU</name>
<keyword evidence="6" id="KW-0472">Membrane</keyword>
<dbReference type="AlphaFoldDB" id="A0AA38HL76"/>
<evidence type="ECO:0000256" key="1">
    <source>
        <dbReference type="ARBA" id="ARBA00004123"/>
    </source>
</evidence>
<feature type="compositionally biased region" description="Low complexity" evidence="9">
    <location>
        <begin position="54"/>
        <end position="70"/>
    </location>
</feature>
<feature type="region of interest" description="Disordered" evidence="9">
    <location>
        <begin position="245"/>
        <end position="276"/>
    </location>
</feature>
<dbReference type="InterPro" id="IPR036305">
    <property type="entry name" value="RGS_sf"/>
</dbReference>
<dbReference type="Gene3D" id="1.10.167.10">
    <property type="entry name" value="Regulator of G-protein Signalling 4, domain 2"/>
    <property type="match status" value="1"/>
</dbReference>
<dbReference type="InterPro" id="IPR044926">
    <property type="entry name" value="RGS_subdomain_2"/>
</dbReference>
<feature type="domain" description="RGS" evidence="10">
    <location>
        <begin position="132"/>
        <end position="248"/>
    </location>
</feature>
<evidence type="ECO:0000256" key="3">
    <source>
        <dbReference type="ARBA" id="ARBA00004496"/>
    </source>
</evidence>
<evidence type="ECO:0000256" key="7">
    <source>
        <dbReference type="ARBA" id="ARBA00023180"/>
    </source>
</evidence>
<dbReference type="EMBL" id="JALNTZ010000010">
    <property type="protein sequence ID" value="KAJ3639975.1"/>
    <property type="molecule type" value="Genomic_DNA"/>
</dbReference>
<organism evidence="11 12">
    <name type="scientific">Zophobas morio</name>
    <dbReference type="NCBI Taxonomy" id="2755281"/>
    <lineage>
        <taxon>Eukaryota</taxon>
        <taxon>Metazoa</taxon>
        <taxon>Ecdysozoa</taxon>
        <taxon>Arthropoda</taxon>
        <taxon>Hexapoda</taxon>
        <taxon>Insecta</taxon>
        <taxon>Pterygota</taxon>
        <taxon>Neoptera</taxon>
        <taxon>Endopterygota</taxon>
        <taxon>Coleoptera</taxon>
        <taxon>Polyphaga</taxon>
        <taxon>Cucujiformia</taxon>
        <taxon>Tenebrionidae</taxon>
        <taxon>Zophobas</taxon>
    </lineage>
</organism>
<gene>
    <name evidence="11" type="ORF">Zmor_003301</name>
</gene>
<reference evidence="11" key="1">
    <citation type="journal article" date="2023" name="G3 (Bethesda)">
        <title>Whole genome assemblies of Zophobas morio and Tenebrio molitor.</title>
        <authorList>
            <person name="Kaur S."/>
            <person name="Stinson S.A."/>
            <person name="diCenzo G.C."/>
        </authorList>
    </citation>
    <scope>NUCLEOTIDE SEQUENCE</scope>
    <source>
        <strain evidence="11">QUZm001</strain>
    </source>
</reference>
<evidence type="ECO:0000256" key="2">
    <source>
        <dbReference type="ARBA" id="ARBA00004370"/>
    </source>
</evidence>
<keyword evidence="7" id="KW-0325">Glycoprotein</keyword>
<dbReference type="PANTHER" id="PTHR10845">
    <property type="entry name" value="REGULATOR OF G PROTEIN SIGNALING"/>
    <property type="match status" value="1"/>
</dbReference>
<evidence type="ECO:0000259" key="10">
    <source>
        <dbReference type="PROSITE" id="PS50132"/>
    </source>
</evidence>
<comment type="caution">
    <text evidence="11">The sequence shown here is derived from an EMBL/GenBank/DDBJ whole genome shotgun (WGS) entry which is preliminary data.</text>
</comment>
<evidence type="ECO:0000313" key="11">
    <source>
        <dbReference type="EMBL" id="KAJ3639975.1"/>
    </source>
</evidence>
<dbReference type="GO" id="GO:0016020">
    <property type="term" value="C:membrane"/>
    <property type="evidence" value="ECO:0007669"/>
    <property type="project" value="UniProtKB-SubCell"/>
</dbReference>
<evidence type="ECO:0000256" key="8">
    <source>
        <dbReference type="ARBA" id="ARBA00023242"/>
    </source>
</evidence>
<keyword evidence="5" id="KW-0832">Ubl conjugation</keyword>
<keyword evidence="12" id="KW-1185">Reference proteome</keyword>
<dbReference type="GO" id="GO:0007186">
    <property type="term" value="P:G protein-coupled receptor signaling pathway"/>
    <property type="evidence" value="ECO:0007669"/>
    <property type="project" value="UniProtKB-ARBA"/>
</dbReference>
<dbReference type="GO" id="GO:0005737">
    <property type="term" value="C:cytoplasm"/>
    <property type="evidence" value="ECO:0007669"/>
    <property type="project" value="UniProtKB-SubCell"/>
</dbReference>
<dbReference type="Pfam" id="PF00615">
    <property type="entry name" value="RGS"/>
    <property type="match status" value="1"/>
</dbReference>
<evidence type="ECO:0000256" key="4">
    <source>
        <dbReference type="ARBA" id="ARBA00022490"/>
    </source>
</evidence>
<feature type="compositionally biased region" description="Gly residues" evidence="9">
    <location>
        <begin position="15"/>
        <end position="29"/>
    </location>
</feature>
<evidence type="ECO:0000313" key="12">
    <source>
        <dbReference type="Proteomes" id="UP001168821"/>
    </source>
</evidence>
<evidence type="ECO:0000256" key="6">
    <source>
        <dbReference type="ARBA" id="ARBA00023136"/>
    </source>
</evidence>
<proteinExistence type="predicted"/>
<sequence length="276" mass="29982">MSCSVTERVTENRAGPGGGPATGPGGATAGAGCRLRGSSSASLATPPNSRGPPASAGSQSGPQNGPQPGQGAPLRPKQCCLCWCCCCSCSCSTPGKGNDENGPTKNSNNSDPLNPDGDPPPSLEEIRSWGRSFDKLMRSPAGRKVFRDFLRCEYSEENILFWLACEELKRENNPEVVEEKARIIYEDYISILSPKEVSLDARVREIVNRNMVEPTPHTFDDAQLQIYTLMHRDSYPRFVNSPLYRSLAQQQQQQQAESKEERASEAPDQDGPGPHG</sequence>
<comment type="subcellular location">
    <subcellularLocation>
        <location evidence="3">Cytoplasm</location>
    </subcellularLocation>
    <subcellularLocation>
        <location evidence="2">Membrane</location>
    </subcellularLocation>
    <subcellularLocation>
        <location evidence="1">Nucleus</location>
    </subcellularLocation>
</comment>
<keyword evidence="8" id="KW-0539">Nucleus</keyword>
<dbReference type="InterPro" id="IPR016137">
    <property type="entry name" value="RGS"/>
</dbReference>
<dbReference type="SMART" id="SM00315">
    <property type="entry name" value="RGS"/>
    <property type="match status" value="1"/>
</dbReference>
<dbReference type="PRINTS" id="PR01301">
    <property type="entry name" value="RGSPROTEIN"/>
</dbReference>